<evidence type="ECO:0000313" key="1">
    <source>
        <dbReference type="Ensembl" id="ENSORLP00015027134.1"/>
    </source>
</evidence>
<proteinExistence type="predicted"/>
<reference evidence="1" key="4">
    <citation type="submission" date="2025-09" db="UniProtKB">
        <authorList>
            <consortium name="Ensembl"/>
        </authorList>
    </citation>
    <scope>IDENTIFICATION</scope>
    <source>
        <strain evidence="1">HSOK</strain>
    </source>
</reference>
<accession>A0A3P9J4I4</accession>
<evidence type="ECO:0000313" key="2">
    <source>
        <dbReference type="Proteomes" id="UP000265200"/>
    </source>
</evidence>
<reference evidence="1 2" key="2">
    <citation type="submission" date="2017-04" db="EMBL/GenBank/DDBJ databases">
        <title>CpG methylation of centromeres and impact of large insertions on vertebrate speciation.</title>
        <authorList>
            <person name="Ichikawa K."/>
            <person name="Yoshimura J."/>
            <person name="Morishita S."/>
        </authorList>
    </citation>
    <scope>NUCLEOTIDE SEQUENCE</scope>
    <source>
        <strain evidence="1 2">HSOK</strain>
    </source>
</reference>
<evidence type="ECO:0008006" key="3">
    <source>
        <dbReference type="Google" id="ProtNLM"/>
    </source>
</evidence>
<dbReference type="Ensembl" id="ENSORLT00015001114.1">
    <property type="protein sequence ID" value="ENSORLP00015027134.1"/>
    <property type="gene ID" value="ENSORLG00015009072.1"/>
</dbReference>
<dbReference type="AlphaFoldDB" id="A0A3P9J4I4"/>
<dbReference type="Proteomes" id="UP000265200">
    <property type="component" value="Chromosome 1"/>
</dbReference>
<sequence length="125" mass="13915">MGDFNANLSDDSSIFGNHLTSYCEENNLTLSSKILLPDTSKACGLDDISVEHLKYSSFKLLPLLAMCFTGFLTHGVLPDSILSVVLIPVIKDKTASLNKYVLLTRLEDHLLTSENQFGFKNRPRH</sequence>
<protein>
    <recommendedName>
        <fullName evidence="3">Endonuclease/exonuclease/phosphatase domain-containing protein</fullName>
    </recommendedName>
</protein>
<name>A0A3P9J4I4_ORYLA</name>
<reference key="1">
    <citation type="journal article" date="2007" name="Nature">
        <title>The medaka draft genome and insights into vertebrate genome evolution.</title>
        <authorList>
            <person name="Kasahara M."/>
            <person name="Naruse K."/>
            <person name="Sasaki S."/>
            <person name="Nakatani Y."/>
            <person name="Qu W."/>
            <person name="Ahsan B."/>
            <person name="Yamada T."/>
            <person name="Nagayasu Y."/>
            <person name="Doi K."/>
            <person name="Kasai Y."/>
            <person name="Jindo T."/>
            <person name="Kobayashi D."/>
            <person name="Shimada A."/>
            <person name="Toyoda A."/>
            <person name="Kuroki Y."/>
            <person name="Fujiyama A."/>
            <person name="Sasaki T."/>
            <person name="Shimizu A."/>
            <person name="Asakawa S."/>
            <person name="Shimizu N."/>
            <person name="Hashimoto S."/>
            <person name="Yang J."/>
            <person name="Lee Y."/>
            <person name="Matsushima K."/>
            <person name="Sugano S."/>
            <person name="Sakaizumi M."/>
            <person name="Narita T."/>
            <person name="Ohishi K."/>
            <person name="Haga S."/>
            <person name="Ohta F."/>
            <person name="Nomoto H."/>
            <person name="Nogata K."/>
            <person name="Morishita T."/>
            <person name="Endo T."/>
            <person name="Shin-I T."/>
            <person name="Takeda H."/>
            <person name="Morishita S."/>
            <person name="Kohara Y."/>
        </authorList>
    </citation>
    <scope>NUCLEOTIDE SEQUENCE [LARGE SCALE GENOMIC DNA]</scope>
    <source>
        <strain>Hd-rR</strain>
    </source>
</reference>
<reference evidence="1" key="3">
    <citation type="submission" date="2025-08" db="UniProtKB">
        <authorList>
            <consortium name="Ensembl"/>
        </authorList>
    </citation>
    <scope>IDENTIFICATION</scope>
    <source>
        <strain evidence="1">HSOK</strain>
    </source>
</reference>
<organism evidence="1 2">
    <name type="scientific">Oryzias latipes</name>
    <name type="common">Japanese rice fish</name>
    <name type="synonym">Japanese killifish</name>
    <dbReference type="NCBI Taxonomy" id="8090"/>
    <lineage>
        <taxon>Eukaryota</taxon>
        <taxon>Metazoa</taxon>
        <taxon>Chordata</taxon>
        <taxon>Craniata</taxon>
        <taxon>Vertebrata</taxon>
        <taxon>Euteleostomi</taxon>
        <taxon>Actinopterygii</taxon>
        <taxon>Neopterygii</taxon>
        <taxon>Teleostei</taxon>
        <taxon>Neoteleostei</taxon>
        <taxon>Acanthomorphata</taxon>
        <taxon>Ovalentaria</taxon>
        <taxon>Atherinomorphae</taxon>
        <taxon>Beloniformes</taxon>
        <taxon>Adrianichthyidae</taxon>
        <taxon>Oryziinae</taxon>
        <taxon>Oryzias</taxon>
    </lineage>
</organism>